<evidence type="ECO:0000256" key="17">
    <source>
        <dbReference type="ARBA" id="ARBA00048623"/>
    </source>
</evidence>
<evidence type="ECO:0000256" key="15">
    <source>
        <dbReference type="ARBA" id="ARBA00032605"/>
    </source>
</evidence>
<keyword evidence="10 19" id="KW-0812">Transmembrane</keyword>
<feature type="transmembrane region" description="Helical" evidence="19">
    <location>
        <begin position="197"/>
        <end position="222"/>
    </location>
</feature>
<evidence type="ECO:0000256" key="2">
    <source>
        <dbReference type="ARBA" id="ARBA00004651"/>
    </source>
</evidence>
<evidence type="ECO:0000256" key="3">
    <source>
        <dbReference type="ARBA" id="ARBA00004663"/>
    </source>
</evidence>
<evidence type="ECO:0000256" key="1">
    <source>
        <dbReference type="ARBA" id="ARBA00001946"/>
    </source>
</evidence>
<evidence type="ECO:0000256" key="7">
    <source>
        <dbReference type="ARBA" id="ARBA00022475"/>
    </source>
</evidence>
<dbReference type="OrthoDB" id="9794223at2"/>
<keyword evidence="8 19" id="KW-0169">Cobalamin biosynthesis</keyword>
<dbReference type="GO" id="GO:0008818">
    <property type="term" value="F:cobalamin 5'-phosphate synthase activity"/>
    <property type="evidence" value="ECO:0007669"/>
    <property type="project" value="UniProtKB-UniRule"/>
</dbReference>
<evidence type="ECO:0000256" key="9">
    <source>
        <dbReference type="ARBA" id="ARBA00022679"/>
    </source>
</evidence>
<comment type="pathway">
    <text evidence="3 19">Cofactor biosynthesis; adenosylcobalamin biosynthesis; adenosylcobalamin from cob(II)yrinate a,c-diamide: step 7/7.</text>
</comment>
<dbReference type="GO" id="GO:0051073">
    <property type="term" value="F:adenosylcobinamide-GDP ribazoletransferase activity"/>
    <property type="evidence" value="ECO:0007669"/>
    <property type="project" value="UniProtKB-UniRule"/>
</dbReference>
<comment type="catalytic activity">
    <reaction evidence="18 19">
        <text>alpha-ribazole 5'-phosphate + adenosylcob(III)inamide-GDP = adenosylcob(III)alamin 5'-phosphate + GMP + H(+)</text>
        <dbReference type="Rhea" id="RHEA:23560"/>
        <dbReference type="ChEBI" id="CHEBI:15378"/>
        <dbReference type="ChEBI" id="CHEBI:57918"/>
        <dbReference type="ChEBI" id="CHEBI:58115"/>
        <dbReference type="ChEBI" id="CHEBI:60487"/>
        <dbReference type="ChEBI" id="CHEBI:60493"/>
        <dbReference type="EC" id="2.7.8.26"/>
    </reaction>
</comment>
<evidence type="ECO:0000256" key="18">
    <source>
        <dbReference type="ARBA" id="ARBA00049504"/>
    </source>
</evidence>
<feature type="transmembrane region" description="Helical" evidence="19">
    <location>
        <begin position="111"/>
        <end position="129"/>
    </location>
</feature>
<comment type="function">
    <text evidence="14 19">Joins adenosylcobinamide-GDP and alpha-ribazole to generate adenosylcobalamin (Ado-cobalamin). Also synthesizes adenosylcobalamin 5'-phosphate from adenosylcobinamide-GDP and alpha-ribazole 5'-phosphate.</text>
</comment>
<dbReference type="EMBL" id="RBXT01000001">
    <property type="protein sequence ID" value="RKT77766.1"/>
    <property type="molecule type" value="Genomic_DNA"/>
</dbReference>
<organism evidence="20 21">
    <name type="scientific">Terracoccus luteus</name>
    <dbReference type="NCBI Taxonomy" id="53356"/>
    <lineage>
        <taxon>Bacteria</taxon>
        <taxon>Bacillati</taxon>
        <taxon>Actinomycetota</taxon>
        <taxon>Actinomycetes</taxon>
        <taxon>Micrococcales</taxon>
        <taxon>Intrasporangiaceae</taxon>
        <taxon>Terracoccus</taxon>
    </lineage>
</organism>
<evidence type="ECO:0000256" key="11">
    <source>
        <dbReference type="ARBA" id="ARBA00022842"/>
    </source>
</evidence>
<dbReference type="AlphaFoldDB" id="A0A495XYI5"/>
<evidence type="ECO:0000256" key="6">
    <source>
        <dbReference type="ARBA" id="ARBA00015850"/>
    </source>
</evidence>
<evidence type="ECO:0000256" key="14">
    <source>
        <dbReference type="ARBA" id="ARBA00025228"/>
    </source>
</evidence>
<keyword evidence="9 19" id="KW-0808">Transferase</keyword>
<dbReference type="Proteomes" id="UP000278440">
    <property type="component" value="Unassembled WGS sequence"/>
</dbReference>
<keyword evidence="13 19" id="KW-0472">Membrane</keyword>
<dbReference type="HAMAP" id="MF_00719">
    <property type="entry name" value="CobS"/>
    <property type="match status" value="1"/>
</dbReference>
<evidence type="ECO:0000313" key="20">
    <source>
        <dbReference type="EMBL" id="RKT77766.1"/>
    </source>
</evidence>
<evidence type="ECO:0000256" key="16">
    <source>
        <dbReference type="ARBA" id="ARBA00032853"/>
    </source>
</evidence>
<evidence type="ECO:0000256" key="12">
    <source>
        <dbReference type="ARBA" id="ARBA00022989"/>
    </source>
</evidence>
<dbReference type="EC" id="2.7.8.26" evidence="5 19"/>
<evidence type="ECO:0000256" key="13">
    <source>
        <dbReference type="ARBA" id="ARBA00023136"/>
    </source>
</evidence>
<protein>
    <recommendedName>
        <fullName evidence="6 19">Adenosylcobinamide-GDP ribazoletransferase</fullName>
        <ecNumber evidence="5 19">2.7.8.26</ecNumber>
    </recommendedName>
    <alternativeName>
        <fullName evidence="16 19">Cobalamin synthase</fullName>
    </alternativeName>
    <alternativeName>
        <fullName evidence="15 19">Cobalamin-5'-phosphate synthase</fullName>
    </alternativeName>
</protein>
<dbReference type="PANTHER" id="PTHR34148">
    <property type="entry name" value="ADENOSYLCOBINAMIDE-GDP RIBAZOLETRANSFERASE"/>
    <property type="match status" value="1"/>
</dbReference>
<keyword evidence="7 19" id="KW-1003">Cell membrane</keyword>
<dbReference type="Pfam" id="PF02654">
    <property type="entry name" value="CobS"/>
    <property type="match status" value="1"/>
</dbReference>
<dbReference type="InterPro" id="IPR003805">
    <property type="entry name" value="CobS"/>
</dbReference>
<keyword evidence="21" id="KW-1185">Reference proteome</keyword>
<reference evidence="20 21" key="1">
    <citation type="submission" date="2018-10" db="EMBL/GenBank/DDBJ databases">
        <title>Sequencing the genomes of 1000 actinobacteria strains.</title>
        <authorList>
            <person name="Klenk H.-P."/>
        </authorList>
    </citation>
    <scope>NUCLEOTIDE SEQUENCE [LARGE SCALE GENOMIC DNA]</scope>
    <source>
        <strain evidence="20 21">DSM 44267</strain>
    </source>
</reference>
<name>A0A495XYI5_9MICO</name>
<comment type="similarity">
    <text evidence="4 19">Belongs to the CobS family.</text>
</comment>
<dbReference type="UniPathway" id="UPA00148">
    <property type="reaction ID" value="UER00238"/>
</dbReference>
<accession>A0A495XYI5</accession>
<comment type="cofactor">
    <cofactor evidence="1 19">
        <name>Mg(2+)</name>
        <dbReference type="ChEBI" id="CHEBI:18420"/>
    </cofactor>
</comment>
<sequence>MRDGWRLAWGTFTALRVPPPSAVDAGVAGRAMLLAPLTALPATLVWLALGVGARTAVVAPLVAAALALVATAALSRAMHLDGLADTADGLTSGYDRERALTVMRRGDTGPAGAAALVLTLLVQAAALAACLGTDAGVALALLALVVSRVAPAVLCRRGVPSARPAGLGATVSGSVPVGGLAGLLAVVTVIACTATTFGFGVGAAVAAVVVVATAVLVATVVARRAVTRFGGVTGDVIGAAIETAVAGALVVAATASALLAR</sequence>
<comment type="catalytic activity">
    <reaction evidence="17 19">
        <text>alpha-ribazole + adenosylcob(III)inamide-GDP = adenosylcob(III)alamin + GMP + H(+)</text>
        <dbReference type="Rhea" id="RHEA:16049"/>
        <dbReference type="ChEBI" id="CHEBI:10329"/>
        <dbReference type="ChEBI" id="CHEBI:15378"/>
        <dbReference type="ChEBI" id="CHEBI:18408"/>
        <dbReference type="ChEBI" id="CHEBI:58115"/>
        <dbReference type="ChEBI" id="CHEBI:60487"/>
        <dbReference type="EC" id="2.7.8.26"/>
    </reaction>
</comment>
<evidence type="ECO:0000256" key="19">
    <source>
        <dbReference type="HAMAP-Rule" id="MF_00719"/>
    </source>
</evidence>
<dbReference type="GO" id="GO:0005886">
    <property type="term" value="C:plasma membrane"/>
    <property type="evidence" value="ECO:0007669"/>
    <property type="project" value="UniProtKB-SubCell"/>
</dbReference>
<evidence type="ECO:0000256" key="8">
    <source>
        <dbReference type="ARBA" id="ARBA00022573"/>
    </source>
</evidence>
<evidence type="ECO:0000256" key="5">
    <source>
        <dbReference type="ARBA" id="ARBA00013200"/>
    </source>
</evidence>
<feature type="transmembrane region" description="Helical" evidence="19">
    <location>
        <begin position="135"/>
        <end position="155"/>
    </location>
</feature>
<keyword evidence="12 19" id="KW-1133">Transmembrane helix</keyword>
<proteinExistence type="inferred from homology"/>
<dbReference type="PANTHER" id="PTHR34148:SF1">
    <property type="entry name" value="ADENOSYLCOBINAMIDE-GDP RIBAZOLETRANSFERASE"/>
    <property type="match status" value="1"/>
</dbReference>
<evidence type="ECO:0000256" key="4">
    <source>
        <dbReference type="ARBA" id="ARBA00010561"/>
    </source>
</evidence>
<evidence type="ECO:0000256" key="10">
    <source>
        <dbReference type="ARBA" id="ARBA00022692"/>
    </source>
</evidence>
<dbReference type="GO" id="GO:0009236">
    <property type="term" value="P:cobalamin biosynthetic process"/>
    <property type="evidence" value="ECO:0007669"/>
    <property type="project" value="UniProtKB-UniRule"/>
</dbReference>
<feature type="transmembrane region" description="Helical" evidence="19">
    <location>
        <begin position="44"/>
        <end position="70"/>
    </location>
</feature>
<comment type="caution">
    <text evidence="20">The sequence shown here is derived from an EMBL/GenBank/DDBJ whole genome shotgun (WGS) entry which is preliminary data.</text>
</comment>
<gene>
    <name evidence="19" type="primary">cobS</name>
    <name evidence="20" type="ORF">DFJ68_1194</name>
</gene>
<feature type="transmembrane region" description="Helical" evidence="19">
    <location>
        <begin position="234"/>
        <end position="260"/>
    </location>
</feature>
<keyword evidence="11 19" id="KW-0460">Magnesium</keyword>
<comment type="subcellular location">
    <subcellularLocation>
        <location evidence="2 19">Cell membrane</location>
        <topology evidence="2 19">Multi-pass membrane protein</topology>
    </subcellularLocation>
</comment>
<evidence type="ECO:0000313" key="21">
    <source>
        <dbReference type="Proteomes" id="UP000278440"/>
    </source>
</evidence>
<feature type="transmembrane region" description="Helical" evidence="19">
    <location>
        <begin position="167"/>
        <end position="191"/>
    </location>
</feature>
<dbReference type="RefSeq" id="WP_121031847.1">
    <property type="nucleotide sequence ID" value="NZ_RBXT01000001.1"/>
</dbReference>